<feature type="domain" description="HTH tetR-type" evidence="3">
    <location>
        <begin position="5"/>
        <end position="65"/>
    </location>
</feature>
<dbReference type="InterPro" id="IPR036271">
    <property type="entry name" value="Tet_transcr_reg_TetR-rel_C_sf"/>
</dbReference>
<gene>
    <name evidence="4" type="ORF">ISU02_11745</name>
</gene>
<dbReference type="PROSITE" id="PS50977">
    <property type="entry name" value="HTH_TETR_2"/>
    <property type="match status" value="1"/>
</dbReference>
<comment type="caution">
    <text evidence="4">The sequence shown here is derived from an EMBL/GenBank/DDBJ whole genome shotgun (WGS) entry which is preliminary data.</text>
</comment>
<dbReference type="RefSeq" id="WP_194702035.1">
    <property type="nucleotide sequence ID" value="NZ_JADKNH010000006.1"/>
</dbReference>
<feature type="DNA-binding region" description="H-T-H motif" evidence="2">
    <location>
        <begin position="28"/>
        <end position="47"/>
    </location>
</feature>
<dbReference type="InterPro" id="IPR050624">
    <property type="entry name" value="HTH-type_Tx_Regulator"/>
</dbReference>
<evidence type="ECO:0000313" key="4">
    <source>
        <dbReference type="EMBL" id="MBF4693802.1"/>
    </source>
</evidence>
<evidence type="ECO:0000259" key="3">
    <source>
        <dbReference type="PROSITE" id="PS50977"/>
    </source>
</evidence>
<dbReference type="SUPFAM" id="SSF48498">
    <property type="entry name" value="Tetracyclin repressor-like, C-terminal domain"/>
    <property type="match status" value="1"/>
</dbReference>
<keyword evidence="1 2" id="KW-0238">DNA-binding</keyword>
<dbReference type="Gene3D" id="1.10.357.10">
    <property type="entry name" value="Tetracycline Repressor, domain 2"/>
    <property type="match status" value="1"/>
</dbReference>
<dbReference type="InterPro" id="IPR009057">
    <property type="entry name" value="Homeodomain-like_sf"/>
</dbReference>
<dbReference type="PRINTS" id="PR00455">
    <property type="entry name" value="HTHTETR"/>
</dbReference>
<evidence type="ECO:0000256" key="1">
    <source>
        <dbReference type="ARBA" id="ARBA00023125"/>
    </source>
</evidence>
<accession>A0ABR9ZTK3</accession>
<dbReference type="InterPro" id="IPR001647">
    <property type="entry name" value="HTH_TetR"/>
</dbReference>
<sequence>MGKREETEKQILNAAVQIISEKGYNATKTSEIAILADISEAIIFKYYKTKKGLLTAIVNKAIEVLGRELAYKPIQRILTSSADKSLDEVFDMIIEDRIQLILKNHALLKVMLTEVQYHTDLRDLVLDQVVNPIFKDFRVFMKVQRDLGLIDPELDDEIILRMIASGLFSSVLKRVIMNQPFDEVEIKREMLQVKRILMKGIMLNS</sequence>
<proteinExistence type="predicted"/>
<dbReference type="SUPFAM" id="SSF46689">
    <property type="entry name" value="Homeodomain-like"/>
    <property type="match status" value="1"/>
</dbReference>
<dbReference type="PANTHER" id="PTHR43479">
    <property type="entry name" value="ACREF/ENVCD OPERON REPRESSOR-RELATED"/>
    <property type="match status" value="1"/>
</dbReference>
<organism evidence="4 5">
    <name type="scientific">Fusibacter ferrireducens</name>
    <dbReference type="NCBI Taxonomy" id="2785058"/>
    <lineage>
        <taxon>Bacteria</taxon>
        <taxon>Bacillati</taxon>
        <taxon>Bacillota</taxon>
        <taxon>Clostridia</taxon>
        <taxon>Eubacteriales</taxon>
        <taxon>Eubacteriales Family XII. Incertae Sedis</taxon>
        <taxon>Fusibacter</taxon>
    </lineage>
</organism>
<dbReference type="Pfam" id="PF00440">
    <property type="entry name" value="TetR_N"/>
    <property type="match status" value="1"/>
</dbReference>
<reference evidence="4 5" key="1">
    <citation type="submission" date="2020-11" db="EMBL/GenBank/DDBJ databases">
        <title>Fusibacter basophilias sp. nov.</title>
        <authorList>
            <person name="Qiu D."/>
        </authorList>
    </citation>
    <scope>NUCLEOTIDE SEQUENCE [LARGE SCALE GENOMIC DNA]</scope>
    <source>
        <strain evidence="4 5">Q10-2</strain>
    </source>
</reference>
<keyword evidence="5" id="KW-1185">Reference proteome</keyword>
<evidence type="ECO:0000313" key="5">
    <source>
        <dbReference type="Proteomes" id="UP000614200"/>
    </source>
</evidence>
<dbReference type="Proteomes" id="UP000614200">
    <property type="component" value="Unassembled WGS sequence"/>
</dbReference>
<protein>
    <submittedName>
        <fullName evidence="4">TetR/AcrR family transcriptional regulator</fullName>
    </submittedName>
</protein>
<dbReference type="EMBL" id="JADKNH010000006">
    <property type="protein sequence ID" value="MBF4693802.1"/>
    <property type="molecule type" value="Genomic_DNA"/>
</dbReference>
<dbReference type="PANTHER" id="PTHR43479:SF11">
    <property type="entry name" value="ACREF_ENVCD OPERON REPRESSOR-RELATED"/>
    <property type="match status" value="1"/>
</dbReference>
<name>A0ABR9ZTK3_9FIRM</name>
<evidence type="ECO:0000256" key="2">
    <source>
        <dbReference type="PROSITE-ProRule" id="PRU00335"/>
    </source>
</evidence>